<comment type="caution">
    <text evidence="7">The sequence shown here is derived from an EMBL/GenBank/DDBJ whole genome shotgun (WGS) entry which is preliminary data.</text>
</comment>
<dbReference type="AlphaFoldDB" id="A0A835IXY5"/>
<feature type="region of interest" description="Disordered" evidence="6">
    <location>
        <begin position="239"/>
        <end position="278"/>
    </location>
</feature>
<name>A0A835IXY5_9MAGN</name>
<reference evidence="7 8" key="1">
    <citation type="submission" date="2020-10" db="EMBL/GenBank/DDBJ databases">
        <title>The Coptis chinensis genome and diversification of protoberbering-type alkaloids.</title>
        <authorList>
            <person name="Wang B."/>
            <person name="Shu S."/>
            <person name="Song C."/>
            <person name="Liu Y."/>
        </authorList>
    </citation>
    <scope>NUCLEOTIDE SEQUENCE [LARGE SCALE GENOMIC DNA]</scope>
    <source>
        <strain evidence="7">HL-2020</strain>
        <tissue evidence="7">Leaf</tissue>
    </source>
</reference>
<feature type="coiled-coil region" evidence="5">
    <location>
        <begin position="302"/>
        <end position="333"/>
    </location>
</feature>
<dbReference type="PANTHER" id="PTHR31908">
    <property type="entry name" value="PROTEIN CROWDED NUCLEI 4"/>
    <property type="match status" value="1"/>
</dbReference>
<dbReference type="GO" id="GO:0006997">
    <property type="term" value="P:nucleus organization"/>
    <property type="evidence" value="ECO:0007669"/>
    <property type="project" value="InterPro"/>
</dbReference>
<evidence type="ECO:0000256" key="6">
    <source>
        <dbReference type="SAM" id="MobiDB-lite"/>
    </source>
</evidence>
<feature type="compositionally biased region" description="Basic and acidic residues" evidence="6">
    <location>
        <begin position="239"/>
        <end position="262"/>
    </location>
</feature>
<proteinExistence type="inferred from homology"/>
<dbReference type="InterPro" id="IPR040418">
    <property type="entry name" value="CRWN"/>
</dbReference>
<feature type="coiled-coil region" evidence="5">
    <location>
        <begin position="77"/>
        <end position="104"/>
    </location>
</feature>
<evidence type="ECO:0008006" key="9">
    <source>
        <dbReference type="Google" id="ProtNLM"/>
    </source>
</evidence>
<feature type="coiled-coil region" evidence="5">
    <location>
        <begin position="378"/>
        <end position="561"/>
    </location>
</feature>
<organism evidence="7 8">
    <name type="scientific">Coptis chinensis</name>
    <dbReference type="NCBI Taxonomy" id="261450"/>
    <lineage>
        <taxon>Eukaryota</taxon>
        <taxon>Viridiplantae</taxon>
        <taxon>Streptophyta</taxon>
        <taxon>Embryophyta</taxon>
        <taxon>Tracheophyta</taxon>
        <taxon>Spermatophyta</taxon>
        <taxon>Magnoliopsida</taxon>
        <taxon>Ranunculales</taxon>
        <taxon>Ranunculaceae</taxon>
        <taxon>Coptidoideae</taxon>
        <taxon>Coptis</taxon>
    </lineage>
</organism>
<evidence type="ECO:0000313" key="7">
    <source>
        <dbReference type="EMBL" id="KAF9626146.1"/>
    </source>
</evidence>
<gene>
    <name evidence="7" type="ORF">IFM89_031273</name>
</gene>
<dbReference type="Proteomes" id="UP000631114">
    <property type="component" value="Unassembled WGS sequence"/>
</dbReference>
<dbReference type="PANTHER" id="PTHR31908:SF11">
    <property type="entry name" value="PROTEIN CROWDED NUCLEI 1"/>
    <property type="match status" value="1"/>
</dbReference>
<evidence type="ECO:0000256" key="5">
    <source>
        <dbReference type="SAM" id="Coils"/>
    </source>
</evidence>
<sequence>MFTPQKKFFPNLPLTPNINSGEKLVFSPNLDSFDGGGGVELMEQSLFDRDGLVQKISKLENELYDYQHTMGLLLIEKKEWTSTYEEYREALAEVQETLKREQGSYSISLSDIEKQEENLRKAWEVEKQCVANIEMAIHDISAESEEMMLISDKKMAEAHGRVTSTNQKSLTVEGKLLAADAQLAEVSRKSSEMERKLKEVEANESILQSEWKLFDTEKERNEAALFKQREELRDWENSLQEREGRQAEGCRSLNQREERSRESCNSLQQKEKDLEEPQRKNKVITLQLKSKEDDVNIRFAKLAKEEEEAHALEKNLEMKKKDLLSLKEKLVRRERVEIQKLDDEHNATLDFKWHRCELEMEQKSNFFDEELKKKAVAVELKEVQLIQEEEKISNTEQALEKSVNRYEEKERGLELEWKILRERKKSLQIAAKKLELEKKNIFSDKEELSLYIDELDKKRGDIDEKQRQLRKELEKLEVTKVESEIQCLESELTQEQGKCKLQEELLLKELETLKQEKERFEREWEVLDEKKVDITCMLKQVNEEKNKIEKLKLHNEESLKNQNLVAQNHIRQKMEDLRLKKEAFEASMEHERLVLSEKTQNEQHDMLHDFELQKRNLELDIQNKFGKMEKSILDREKALTEEREQELHSIKHSREETSRAMKEMSLERLIVEKESEEVATRKKYLQGQQLELRKDIDKLNVLSKKLTDQSEGYKEFFEKQNNCKKCEVDIHDFASDLEYVQEMMNSKASPKPSLSEGYSIGSMKENIVGSERLAKTLSPGGAGSSASGGRDFSLHKCTPKILSSSPLRRIEDSVAQGEAKELPLFNVQHNLENVKGYCENEAGPSSRIPRISLDVQKVRWADNNRVIEGQCSPFGNEHSKMDLKVPEVPEVSMNSQSSAQGKHGTYQRCRIRGRNSVKAVVEDAKKVMRGENPELTEGKQPSGPTVVSAGISGASRGDSFLVDEGPASVSLKPHSYASEITTSEQDLDGSEAHSKSVRGAIGSRKRRQTANQGSQVPVENRYNLRRRKT</sequence>
<evidence type="ECO:0000313" key="8">
    <source>
        <dbReference type="Proteomes" id="UP000631114"/>
    </source>
</evidence>
<accession>A0A835IXY5</accession>
<feature type="region of interest" description="Disordered" evidence="6">
    <location>
        <begin position="924"/>
        <end position="1029"/>
    </location>
</feature>
<protein>
    <recommendedName>
        <fullName evidence="9">Nuclear matrix constituent protein 1-like protein</fullName>
    </recommendedName>
</protein>
<dbReference type="OrthoDB" id="673795at2759"/>
<evidence type="ECO:0000256" key="4">
    <source>
        <dbReference type="ARBA" id="ARBA00024208"/>
    </source>
</evidence>
<evidence type="ECO:0000256" key="3">
    <source>
        <dbReference type="ARBA" id="ARBA00024186"/>
    </source>
</evidence>
<feature type="coiled-coil region" evidence="5">
    <location>
        <begin position="176"/>
        <end position="210"/>
    </location>
</feature>
<dbReference type="EMBL" id="JADFTS010000001">
    <property type="protein sequence ID" value="KAF9626146.1"/>
    <property type="molecule type" value="Genomic_DNA"/>
</dbReference>
<comment type="subcellular location">
    <subcellularLocation>
        <location evidence="3">Nucleus lamina</location>
    </subcellularLocation>
</comment>
<evidence type="ECO:0000256" key="1">
    <source>
        <dbReference type="ARBA" id="ARBA00023054"/>
    </source>
</evidence>
<comment type="similarity">
    <text evidence="4">Belongs to the CRWN family.</text>
</comment>
<keyword evidence="2" id="KW-0539">Nucleus</keyword>
<dbReference type="GO" id="GO:0005652">
    <property type="term" value="C:nuclear lamina"/>
    <property type="evidence" value="ECO:0007669"/>
    <property type="project" value="UniProtKB-SubCell"/>
</dbReference>
<keyword evidence="1 5" id="KW-0175">Coiled coil</keyword>
<feature type="compositionally biased region" description="Basic and acidic residues" evidence="6">
    <location>
        <begin position="269"/>
        <end position="278"/>
    </location>
</feature>
<keyword evidence="8" id="KW-1185">Reference proteome</keyword>
<evidence type="ECO:0000256" key="2">
    <source>
        <dbReference type="ARBA" id="ARBA00023242"/>
    </source>
</evidence>